<sequence length="144" mass="15319">SPPASRIRHDLPGSIPAPNFQPVRTCPSPTTCLASHTDAMVCCALDSARRRASGALQFPSSSSLLSITANRADGTPTSRLLATGPPSCAMSPSFVPSPHTQANHQTMPASTRPAPVHQLANDLRRSVTEEFTRRKPIATMEAHQ</sequence>
<comment type="caution">
    <text evidence="2">The sequence shown here is derived from an EMBL/GenBank/DDBJ whole genome shotgun (WGS) entry which is preliminary data.</text>
</comment>
<proteinExistence type="predicted"/>
<accession>A0A8H3W6A5</accession>
<dbReference type="Proteomes" id="UP000434172">
    <property type="component" value="Unassembled WGS sequence"/>
</dbReference>
<protein>
    <submittedName>
        <fullName evidence="2">Uncharacterized protein</fullName>
    </submittedName>
</protein>
<organism evidence="2 3">
    <name type="scientific">Colletotrichum asianum</name>
    <dbReference type="NCBI Taxonomy" id="702518"/>
    <lineage>
        <taxon>Eukaryota</taxon>
        <taxon>Fungi</taxon>
        <taxon>Dikarya</taxon>
        <taxon>Ascomycota</taxon>
        <taxon>Pezizomycotina</taxon>
        <taxon>Sordariomycetes</taxon>
        <taxon>Hypocreomycetidae</taxon>
        <taxon>Glomerellales</taxon>
        <taxon>Glomerellaceae</taxon>
        <taxon>Colletotrichum</taxon>
        <taxon>Colletotrichum gloeosporioides species complex</taxon>
    </lineage>
</organism>
<feature type="compositionally biased region" description="Polar residues" evidence="1">
    <location>
        <begin position="98"/>
        <end position="109"/>
    </location>
</feature>
<dbReference type="EMBL" id="WOWK01000072">
    <property type="protein sequence ID" value="KAF0321334.1"/>
    <property type="molecule type" value="Genomic_DNA"/>
</dbReference>
<keyword evidence="3" id="KW-1185">Reference proteome</keyword>
<feature type="region of interest" description="Disordered" evidence="1">
    <location>
        <begin position="76"/>
        <end position="114"/>
    </location>
</feature>
<name>A0A8H3W6A5_9PEZI</name>
<feature type="non-terminal residue" evidence="2">
    <location>
        <position position="1"/>
    </location>
</feature>
<dbReference type="AlphaFoldDB" id="A0A8H3W6A5"/>
<evidence type="ECO:0000313" key="3">
    <source>
        <dbReference type="Proteomes" id="UP000434172"/>
    </source>
</evidence>
<reference evidence="2 3" key="1">
    <citation type="submission" date="2019-12" db="EMBL/GenBank/DDBJ databases">
        <title>A genome sequence resource for the geographically widespread anthracnose pathogen Colletotrichum asianum.</title>
        <authorList>
            <person name="Meng Y."/>
        </authorList>
    </citation>
    <scope>NUCLEOTIDE SEQUENCE [LARGE SCALE GENOMIC DNA]</scope>
    <source>
        <strain evidence="2 3">ICMP 18580</strain>
    </source>
</reference>
<gene>
    <name evidence="2" type="ORF">GQ607_011337</name>
</gene>
<evidence type="ECO:0000256" key="1">
    <source>
        <dbReference type="SAM" id="MobiDB-lite"/>
    </source>
</evidence>
<evidence type="ECO:0000313" key="2">
    <source>
        <dbReference type="EMBL" id="KAF0321334.1"/>
    </source>
</evidence>